<proteinExistence type="inferred from homology"/>
<dbReference type="RefSeq" id="WP_197702618.1">
    <property type="nucleotide sequence ID" value="NZ_AP014879.1"/>
</dbReference>
<gene>
    <name evidence="9" type="primary">secE</name>
    <name evidence="10" type="ORF">SCL_2310</name>
</gene>
<evidence type="ECO:0000256" key="1">
    <source>
        <dbReference type="ARBA" id="ARBA00004370"/>
    </source>
</evidence>
<keyword evidence="5 9" id="KW-0653">Protein transport</keyword>
<dbReference type="Proteomes" id="UP000243180">
    <property type="component" value="Chromosome"/>
</dbReference>
<comment type="similarity">
    <text evidence="9">Belongs to the SecE/SEC61-gamma family.</text>
</comment>
<evidence type="ECO:0000256" key="7">
    <source>
        <dbReference type="ARBA" id="ARBA00023010"/>
    </source>
</evidence>
<evidence type="ECO:0000256" key="6">
    <source>
        <dbReference type="ARBA" id="ARBA00022989"/>
    </source>
</evidence>
<feature type="transmembrane region" description="Helical" evidence="9">
    <location>
        <begin position="79"/>
        <end position="99"/>
    </location>
</feature>
<reference evidence="10 11" key="1">
    <citation type="submission" date="2015-05" db="EMBL/GenBank/DDBJ databases">
        <title>Complete genome sequence of a sulfur-oxidizing gammaproteobacterium strain HA5.</title>
        <authorList>
            <person name="Miura A."/>
            <person name="Kojima H."/>
            <person name="Fukui M."/>
        </authorList>
    </citation>
    <scope>NUCLEOTIDE SEQUENCE [LARGE SCALE GENOMIC DNA]</scope>
    <source>
        <strain evidence="10 11">HA5</strain>
    </source>
</reference>
<keyword evidence="2 9" id="KW-0813">Transport</keyword>
<sequence length="113" mass="12370">MTADKLKLILAVLIVAGGIGGFYYFGDKPALVQVAIVLAAAVLAVIVVAPTAFGRSTWEFTKGARLELRKVVWPARKETMQVTLIVFVMVILVAVYMWVIDWGLHKIVRVVTG</sequence>
<dbReference type="FunCoup" id="A0A1B4XIH2">
    <property type="interactions" value="99"/>
</dbReference>
<dbReference type="InterPro" id="IPR001901">
    <property type="entry name" value="Translocase_SecE/Sec61-g"/>
</dbReference>
<dbReference type="GO" id="GO:0043952">
    <property type="term" value="P:protein transport by the Sec complex"/>
    <property type="evidence" value="ECO:0007669"/>
    <property type="project" value="UniProtKB-UniRule"/>
</dbReference>
<keyword evidence="4 9" id="KW-0812">Transmembrane</keyword>
<evidence type="ECO:0000256" key="4">
    <source>
        <dbReference type="ARBA" id="ARBA00022692"/>
    </source>
</evidence>
<evidence type="ECO:0000256" key="9">
    <source>
        <dbReference type="HAMAP-Rule" id="MF_00422"/>
    </source>
</evidence>
<evidence type="ECO:0000256" key="8">
    <source>
        <dbReference type="ARBA" id="ARBA00023136"/>
    </source>
</evidence>
<evidence type="ECO:0000313" key="11">
    <source>
        <dbReference type="Proteomes" id="UP000243180"/>
    </source>
</evidence>
<feature type="transmembrane region" description="Helical" evidence="9">
    <location>
        <begin position="31"/>
        <end position="58"/>
    </location>
</feature>
<keyword evidence="3 9" id="KW-1003">Cell membrane</keyword>
<dbReference type="EMBL" id="AP014879">
    <property type="protein sequence ID" value="BAV34598.1"/>
    <property type="molecule type" value="Genomic_DNA"/>
</dbReference>
<keyword evidence="8 9" id="KW-0472">Membrane</keyword>
<dbReference type="PRINTS" id="PR01650">
    <property type="entry name" value="SECETRNLCASE"/>
</dbReference>
<evidence type="ECO:0000256" key="3">
    <source>
        <dbReference type="ARBA" id="ARBA00022475"/>
    </source>
</evidence>
<dbReference type="GO" id="GO:0008320">
    <property type="term" value="F:protein transmembrane transporter activity"/>
    <property type="evidence" value="ECO:0007669"/>
    <property type="project" value="UniProtKB-UniRule"/>
</dbReference>
<dbReference type="GO" id="GO:0005886">
    <property type="term" value="C:plasma membrane"/>
    <property type="evidence" value="ECO:0007669"/>
    <property type="project" value="UniProtKB-UniRule"/>
</dbReference>
<organism evidence="10 11">
    <name type="scientific">Sulfuricaulis limicola</name>
    <dbReference type="NCBI Taxonomy" id="1620215"/>
    <lineage>
        <taxon>Bacteria</taxon>
        <taxon>Pseudomonadati</taxon>
        <taxon>Pseudomonadota</taxon>
        <taxon>Gammaproteobacteria</taxon>
        <taxon>Acidiferrobacterales</taxon>
        <taxon>Acidiferrobacteraceae</taxon>
        <taxon>Sulfuricaulis</taxon>
    </lineage>
</organism>
<protein>
    <recommendedName>
        <fullName evidence="9">Protein translocase subunit SecE</fullName>
    </recommendedName>
</protein>
<dbReference type="PANTHER" id="PTHR33910">
    <property type="entry name" value="PROTEIN TRANSLOCASE SUBUNIT SECE"/>
    <property type="match status" value="1"/>
</dbReference>
<feature type="transmembrane region" description="Helical" evidence="9">
    <location>
        <begin position="7"/>
        <end position="25"/>
    </location>
</feature>
<evidence type="ECO:0000256" key="5">
    <source>
        <dbReference type="ARBA" id="ARBA00022927"/>
    </source>
</evidence>
<evidence type="ECO:0000256" key="2">
    <source>
        <dbReference type="ARBA" id="ARBA00022448"/>
    </source>
</evidence>
<dbReference type="InParanoid" id="A0A1B4XIH2"/>
<keyword evidence="6 9" id="KW-1133">Transmembrane helix</keyword>
<evidence type="ECO:0000313" key="10">
    <source>
        <dbReference type="EMBL" id="BAV34598.1"/>
    </source>
</evidence>
<keyword evidence="11" id="KW-1185">Reference proteome</keyword>
<dbReference type="GO" id="GO:0006605">
    <property type="term" value="P:protein targeting"/>
    <property type="evidence" value="ECO:0007669"/>
    <property type="project" value="UniProtKB-UniRule"/>
</dbReference>
<dbReference type="Gene3D" id="1.20.5.1030">
    <property type="entry name" value="Preprotein translocase secy subunit"/>
    <property type="match status" value="1"/>
</dbReference>
<dbReference type="PANTHER" id="PTHR33910:SF1">
    <property type="entry name" value="PROTEIN TRANSLOCASE SUBUNIT SECE"/>
    <property type="match status" value="1"/>
</dbReference>
<dbReference type="InterPro" id="IPR038379">
    <property type="entry name" value="SecE_sf"/>
</dbReference>
<comment type="subunit">
    <text evidence="9">Component of the Sec protein translocase complex. Heterotrimer consisting of SecY, SecE and SecG subunits. The heterotrimers can form oligomers, although 1 heterotrimer is thought to be able to translocate proteins. Interacts with the ribosome. Interacts with SecDF, and other proteins may be involved. Interacts with SecA.</text>
</comment>
<dbReference type="InterPro" id="IPR005807">
    <property type="entry name" value="SecE_bac"/>
</dbReference>
<dbReference type="KEGG" id="slim:SCL_2310"/>
<dbReference type="GO" id="GO:0065002">
    <property type="term" value="P:intracellular protein transmembrane transport"/>
    <property type="evidence" value="ECO:0007669"/>
    <property type="project" value="UniProtKB-UniRule"/>
</dbReference>
<keyword evidence="7 9" id="KW-0811">Translocation</keyword>
<comment type="subcellular location">
    <subcellularLocation>
        <location evidence="1">Membrane</location>
    </subcellularLocation>
</comment>
<comment type="caution">
    <text evidence="9">Lacks conserved residue(s) required for the propagation of feature annotation.</text>
</comment>
<accession>A0A1B4XIH2</accession>
<comment type="function">
    <text evidence="9">Essential subunit of the Sec protein translocation channel SecYEG. Clamps together the 2 halves of SecY. May contact the channel plug during translocation.</text>
</comment>
<name>A0A1B4XIH2_9GAMM</name>
<dbReference type="HAMAP" id="MF_00422">
    <property type="entry name" value="SecE"/>
    <property type="match status" value="1"/>
</dbReference>
<dbReference type="GO" id="GO:0009306">
    <property type="term" value="P:protein secretion"/>
    <property type="evidence" value="ECO:0007669"/>
    <property type="project" value="UniProtKB-UniRule"/>
</dbReference>
<dbReference type="NCBIfam" id="TIGR00964">
    <property type="entry name" value="secE_bact"/>
    <property type="match status" value="1"/>
</dbReference>
<dbReference type="Pfam" id="PF00584">
    <property type="entry name" value="SecE"/>
    <property type="match status" value="1"/>
</dbReference>
<dbReference type="AlphaFoldDB" id="A0A1B4XIH2"/>